<evidence type="ECO:0000313" key="1">
    <source>
        <dbReference type="EMBL" id="KAJ4844807.1"/>
    </source>
</evidence>
<proteinExistence type="predicted"/>
<name>A0A9Q0G9Q1_9ROSI</name>
<accession>A0A9Q0G9Q1</accession>
<dbReference type="AlphaFoldDB" id="A0A9Q0G9Q1"/>
<protein>
    <submittedName>
        <fullName evidence="1">Uncharacterized protein</fullName>
    </submittedName>
</protein>
<gene>
    <name evidence="1" type="ORF">Tsubulata_033467</name>
</gene>
<organism evidence="1 2">
    <name type="scientific">Turnera subulata</name>
    <dbReference type="NCBI Taxonomy" id="218843"/>
    <lineage>
        <taxon>Eukaryota</taxon>
        <taxon>Viridiplantae</taxon>
        <taxon>Streptophyta</taxon>
        <taxon>Embryophyta</taxon>
        <taxon>Tracheophyta</taxon>
        <taxon>Spermatophyta</taxon>
        <taxon>Magnoliopsida</taxon>
        <taxon>eudicotyledons</taxon>
        <taxon>Gunneridae</taxon>
        <taxon>Pentapetalae</taxon>
        <taxon>rosids</taxon>
        <taxon>fabids</taxon>
        <taxon>Malpighiales</taxon>
        <taxon>Passifloraceae</taxon>
        <taxon>Turnera</taxon>
    </lineage>
</organism>
<evidence type="ECO:0000313" key="2">
    <source>
        <dbReference type="Proteomes" id="UP001141552"/>
    </source>
</evidence>
<reference evidence="1" key="1">
    <citation type="submission" date="2022-02" db="EMBL/GenBank/DDBJ databases">
        <authorList>
            <person name="Henning P.M."/>
            <person name="McCubbin A.G."/>
            <person name="Shore J.S."/>
        </authorList>
    </citation>
    <scope>NUCLEOTIDE SEQUENCE</scope>
    <source>
        <strain evidence="1">F60SS</strain>
        <tissue evidence="1">Leaves</tissue>
    </source>
</reference>
<dbReference type="Proteomes" id="UP001141552">
    <property type="component" value="Unassembled WGS sequence"/>
</dbReference>
<sequence length="91" mass="10351">MAANTVEDQDDQQLLNHLFATLNLNQEVRSSAEASLQPGLGAALSRDAAYREMSSELSQIITLMKENVHHKEVLKRLQEVRRLWKLVADKH</sequence>
<comment type="caution">
    <text evidence="1">The sequence shown here is derived from an EMBL/GenBank/DDBJ whole genome shotgun (WGS) entry which is preliminary data.</text>
</comment>
<reference evidence="1" key="2">
    <citation type="journal article" date="2023" name="Plants (Basel)">
        <title>Annotation of the Turnera subulata (Passifloraceae) Draft Genome Reveals the S-Locus Evolved after the Divergence of Turneroideae from Passifloroideae in a Stepwise Manner.</title>
        <authorList>
            <person name="Henning P.M."/>
            <person name="Roalson E.H."/>
            <person name="Mir W."/>
            <person name="McCubbin A.G."/>
            <person name="Shore J.S."/>
        </authorList>
    </citation>
    <scope>NUCLEOTIDE SEQUENCE</scope>
    <source>
        <strain evidence="1">F60SS</strain>
    </source>
</reference>
<keyword evidence="2" id="KW-1185">Reference proteome</keyword>
<dbReference type="EMBL" id="JAKUCV010001858">
    <property type="protein sequence ID" value="KAJ4844807.1"/>
    <property type="molecule type" value="Genomic_DNA"/>
</dbReference>